<evidence type="ECO:0000256" key="4">
    <source>
        <dbReference type="ARBA" id="ARBA00023239"/>
    </source>
</evidence>
<dbReference type="Proteomes" id="UP000324907">
    <property type="component" value="Unassembled WGS sequence"/>
</dbReference>
<dbReference type="AlphaFoldDB" id="A0A5A8E168"/>
<dbReference type="EC" id="4.3.2.2" evidence="2 6"/>
<dbReference type="PANTHER" id="PTHR43172:SF1">
    <property type="entry name" value="ADENYLOSUCCINATE LYASE"/>
    <property type="match status" value="1"/>
</dbReference>
<dbReference type="SUPFAM" id="SSF48557">
    <property type="entry name" value="L-aspartase-like"/>
    <property type="match status" value="1"/>
</dbReference>
<sequence>MDWTDRYTTPLAEVFTRGHKLALEHRVELALLKALGKLGKVPTEAYDEVKAAVDAGKVTLERTLEIERETHHDIMAMVKAMGEQAPTHGGLVHYGATSQDINDSVMALQLGECRDELLASCRHVRAELTRLAKAHRTTVCIGRTHGQHAVPVTMGFKFANHLYELAEAERFLERVKLLGKFHGAVGTFASLGGSDDVKRLVMEELGLEAAPITTQVVSRLHLADFVFALSAITAALERLGKEVRNLQRTEVGELMEGFGAKQVGSSTMPQKRNPHKSERICGLARVVRAQIQPLMETVALEHERDLTNSSLERVVLPTGIVLTHYILLEARNLLQKLCVLPEGVERNLRAGKGAQLAERIMMALADRLGRQEAHEILRTTASAGDFEAALLANDKVMSVLSPEDITSLLDPETYTGRAPVLVDEIVAAYGVEAEGTKGEAGVAAAAAAAAGEASA</sequence>
<dbReference type="GO" id="GO:0004018">
    <property type="term" value="F:N6-(1,2-dicarboxyethyl)AMP AMP-lyase (fumarate-forming) activity"/>
    <property type="evidence" value="ECO:0007669"/>
    <property type="project" value="InterPro"/>
</dbReference>
<dbReference type="UniPathway" id="UPA00074">
    <property type="reaction ID" value="UER00132"/>
</dbReference>
<protein>
    <recommendedName>
        <fullName evidence="3 6">Adenylosuccinate lyase</fullName>
        <shortName evidence="6">ASL</shortName>
        <ecNumber evidence="2 6">4.3.2.2</ecNumber>
    </recommendedName>
    <alternativeName>
        <fullName evidence="5 6">Adenylosuccinase</fullName>
    </alternativeName>
</protein>
<dbReference type="PROSITE" id="PS00163">
    <property type="entry name" value="FUMARATE_LYASES"/>
    <property type="match status" value="1"/>
</dbReference>
<dbReference type="Pfam" id="PF00206">
    <property type="entry name" value="Lyase_1"/>
    <property type="match status" value="1"/>
</dbReference>
<dbReference type="GO" id="GO:0044208">
    <property type="term" value="P:'de novo' AMP biosynthetic process"/>
    <property type="evidence" value="ECO:0007669"/>
    <property type="project" value="UniProtKB-UniPathway"/>
</dbReference>
<dbReference type="EMBL" id="VLTM01000001">
    <property type="protein sequence ID" value="KAA0168918.1"/>
    <property type="molecule type" value="Genomic_DNA"/>
</dbReference>
<dbReference type="PRINTS" id="PR00149">
    <property type="entry name" value="FUMRATELYASE"/>
</dbReference>
<dbReference type="InterPro" id="IPR008948">
    <property type="entry name" value="L-Aspartase-like"/>
</dbReference>
<dbReference type="Gene3D" id="1.10.275.10">
    <property type="entry name" value="Fumarase/aspartase (N-terminal domain)"/>
    <property type="match status" value="1"/>
</dbReference>
<comment type="pathway">
    <text evidence="6">Purine metabolism; IMP biosynthesis via de novo pathway; 5-amino-1-(5-phospho-D-ribosyl)imidazole-4-carboxamide from 5-amino-1-(5-phospho-D-ribosyl)imidazole-4-carboxylate: step 2/2.</text>
</comment>
<keyword evidence="4 6" id="KW-0456">Lyase</keyword>
<dbReference type="GO" id="GO:0005829">
    <property type="term" value="C:cytosol"/>
    <property type="evidence" value="ECO:0007669"/>
    <property type="project" value="TreeGrafter"/>
</dbReference>
<evidence type="ECO:0000313" key="9">
    <source>
        <dbReference type="EMBL" id="KAA0170557.1"/>
    </source>
</evidence>
<accession>A0A5A8E168</accession>
<dbReference type="GO" id="GO:0070626">
    <property type="term" value="F:(S)-2-(5-amino-1-(5-phospho-D-ribosyl)imidazole-4-carboxamido) succinate lyase (fumarate-forming) activity"/>
    <property type="evidence" value="ECO:0007669"/>
    <property type="project" value="TreeGrafter"/>
</dbReference>
<dbReference type="Proteomes" id="UP000325113">
    <property type="component" value="Unassembled WGS sequence"/>
</dbReference>
<evidence type="ECO:0000256" key="6">
    <source>
        <dbReference type="RuleBase" id="RU361172"/>
    </source>
</evidence>
<comment type="similarity">
    <text evidence="1 6">Belongs to the lyase 1 family. Adenylosuccinate lyase subfamily.</text>
</comment>
<feature type="domain" description="Adenylosuccinate lyase C-terminal" evidence="7">
    <location>
        <begin position="352"/>
        <end position="426"/>
    </location>
</feature>
<dbReference type="InterPro" id="IPR020557">
    <property type="entry name" value="Fumarate_lyase_CS"/>
</dbReference>
<name>A0A5A8E168_CAFRO</name>
<dbReference type="Gene3D" id="1.10.40.30">
    <property type="entry name" value="Fumarase/aspartase (C-terminal domain)"/>
    <property type="match status" value="1"/>
</dbReference>
<dbReference type="NCBIfam" id="TIGR00928">
    <property type="entry name" value="purB"/>
    <property type="match status" value="1"/>
</dbReference>
<comment type="catalytic activity">
    <reaction evidence="6">
        <text>N(6)-(1,2-dicarboxyethyl)-AMP = fumarate + AMP</text>
        <dbReference type="Rhea" id="RHEA:16853"/>
        <dbReference type="ChEBI" id="CHEBI:29806"/>
        <dbReference type="ChEBI" id="CHEBI:57567"/>
        <dbReference type="ChEBI" id="CHEBI:456215"/>
        <dbReference type="EC" id="4.3.2.2"/>
    </reaction>
</comment>
<evidence type="ECO:0000313" key="10">
    <source>
        <dbReference type="Proteomes" id="UP000324907"/>
    </source>
</evidence>
<dbReference type="GO" id="GO:0006189">
    <property type="term" value="P:'de novo' IMP biosynthetic process"/>
    <property type="evidence" value="ECO:0007669"/>
    <property type="project" value="UniProtKB-UniPathway"/>
</dbReference>
<comment type="caution">
    <text evidence="9">The sequence shown here is derived from an EMBL/GenBank/DDBJ whole genome shotgun (WGS) entry which is preliminary data.</text>
</comment>
<proteinExistence type="inferred from homology"/>
<dbReference type="PANTHER" id="PTHR43172">
    <property type="entry name" value="ADENYLOSUCCINATE LYASE"/>
    <property type="match status" value="1"/>
</dbReference>
<evidence type="ECO:0000256" key="2">
    <source>
        <dbReference type="ARBA" id="ARBA00012339"/>
    </source>
</evidence>
<dbReference type="EMBL" id="VLTL01000012">
    <property type="protein sequence ID" value="KAA0170557.1"/>
    <property type="molecule type" value="Genomic_DNA"/>
</dbReference>
<dbReference type="Gene3D" id="1.20.200.10">
    <property type="entry name" value="Fumarase/aspartase (Central domain)"/>
    <property type="match status" value="1"/>
</dbReference>
<evidence type="ECO:0000256" key="3">
    <source>
        <dbReference type="ARBA" id="ARBA00017058"/>
    </source>
</evidence>
<dbReference type="InterPro" id="IPR004769">
    <property type="entry name" value="Pur_lyase"/>
</dbReference>
<keyword evidence="6" id="KW-0658">Purine biosynthesis</keyword>
<gene>
    <name evidence="9" type="ORF">FNF28_01319</name>
    <name evidence="8" type="ORF">FNF31_00079</name>
</gene>
<evidence type="ECO:0000256" key="5">
    <source>
        <dbReference type="ARBA" id="ARBA00030717"/>
    </source>
</evidence>
<evidence type="ECO:0000256" key="1">
    <source>
        <dbReference type="ARBA" id="ARBA00008273"/>
    </source>
</evidence>
<comment type="catalytic activity">
    <reaction evidence="6">
        <text>(2S)-2-[5-amino-1-(5-phospho-beta-D-ribosyl)imidazole-4-carboxamido]succinate = 5-amino-1-(5-phospho-beta-D-ribosyl)imidazole-4-carboxamide + fumarate</text>
        <dbReference type="Rhea" id="RHEA:23920"/>
        <dbReference type="ChEBI" id="CHEBI:29806"/>
        <dbReference type="ChEBI" id="CHEBI:58443"/>
        <dbReference type="ChEBI" id="CHEBI:58475"/>
        <dbReference type="EC" id="4.3.2.2"/>
    </reaction>
</comment>
<evidence type="ECO:0000259" key="7">
    <source>
        <dbReference type="SMART" id="SM00998"/>
    </source>
</evidence>
<dbReference type="UniPathway" id="UPA00075">
    <property type="reaction ID" value="UER00336"/>
</dbReference>
<reference evidence="10 11" key="1">
    <citation type="submission" date="2019-07" db="EMBL/GenBank/DDBJ databases">
        <title>Genomes of Cafeteria roenbergensis.</title>
        <authorList>
            <person name="Fischer M.G."/>
            <person name="Hackl T."/>
            <person name="Roman M."/>
        </authorList>
    </citation>
    <scope>NUCLEOTIDE SEQUENCE [LARGE SCALE GENOMIC DNA]</scope>
    <source>
        <strain evidence="8 11">Cflag</strain>
        <strain evidence="9 10">RCC970-E3</strain>
    </source>
</reference>
<dbReference type="Pfam" id="PF10397">
    <property type="entry name" value="ADSL_C"/>
    <property type="match status" value="1"/>
</dbReference>
<dbReference type="InterPro" id="IPR024083">
    <property type="entry name" value="Fumarase/histidase_N"/>
</dbReference>
<dbReference type="InterPro" id="IPR019468">
    <property type="entry name" value="AdenyloSucc_lyase_C"/>
</dbReference>
<evidence type="ECO:0000313" key="8">
    <source>
        <dbReference type="EMBL" id="KAA0168918.1"/>
    </source>
</evidence>
<dbReference type="InterPro" id="IPR000362">
    <property type="entry name" value="Fumarate_lyase_fam"/>
</dbReference>
<dbReference type="SMART" id="SM00998">
    <property type="entry name" value="ADSL_C"/>
    <property type="match status" value="1"/>
</dbReference>
<evidence type="ECO:0000313" key="11">
    <source>
        <dbReference type="Proteomes" id="UP000325113"/>
    </source>
</evidence>
<dbReference type="InterPro" id="IPR022761">
    <property type="entry name" value="Fumarate_lyase_N"/>
</dbReference>
<organism evidence="9 10">
    <name type="scientific">Cafeteria roenbergensis</name>
    <name type="common">Marine flagellate</name>
    <dbReference type="NCBI Taxonomy" id="33653"/>
    <lineage>
        <taxon>Eukaryota</taxon>
        <taxon>Sar</taxon>
        <taxon>Stramenopiles</taxon>
        <taxon>Bigyra</taxon>
        <taxon>Opalozoa</taxon>
        <taxon>Bicosoecida</taxon>
        <taxon>Cafeteriaceae</taxon>
        <taxon>Cafeteria</taxon>
    </lineage>
</organism>
<dbReference type="PRINTS" id="PR00145">
    <property type="entry name" value="ARGSUCLYASE"/>
</dbReference>
<comment type="pathway">
    <text evidence="6">Purine metabolism; AMP biosynthesis via de novo pathway; AMP from IMP: step 2/2.</text>
</comment>